<keyword evidence="5" id="KW-1185">Reference proteome</keyword>
<evidence type="ECO:0000259" key="3">
    <source>
        <dbReference type="PROSITE" id="PS51186"/>
    </source>
</evidence>
<dbReference type="Proteomes" id="UP000442244">
    <property type="component" value="Unassembled WGS sequence"/>
</dbReference>
<dbReference type="RefSeq" id="WP_148604484.1">
    <property type="nucleotide sequence ID" value="NZ_BSUV01000001.1"/>
</dbReference>
<dbReference type="InterPro" id="IPR016181">
    <property type="entry name" value="Acyl_CoA_acyltransferase"/>
</dbReference>
<dbReference type="SUPFAM" id="SSF55729">
    <property type="entry name" value="Acyl-CoA N-acyltransferases (Nat)"/>
    <property type="match status" value="1"/>
</dbReference>
<dbReference type="InterPro" id="IPR000182">
    <property type="entry name" value="GNAT_dom"/>
</dbReference>
<evidence type="ECO:0000313" key="5">
    <source>
        <dbReference type="Proteomes" id="UP000442244"/>
    </source>
</evidence>
<dbReference type="GO" id="GO:0016747">
    <property type="term" value="F:acyltransferase activity, transferring groups other than amino-acyl groups"/>
    <property type="evidence" value="ECO:0007669"/>
    <property type="project" value="InterPro"/>
</dbReference>
<keyword evidence="2" id="KW-0012">Acyltransferase</keyword>
<protein>
    <submittedName>
        <fullName evidence="4">N-acetyltransferase family protein</fullName>
    </submittedName>
</protein>
<dbReference type="EMBL" id="SDGY01000001">
    <property type="protein sequence ID" value="TYC47050.1"/>
    <property type="molecule type" value="Genomic_DNA"/>
</dbReference>
<feature type="domain" description="N-acetyltransferase" evidence="3">
    <location>
        <begin position="1"/>
        <end position="162"/>
    </location>
</feature>
<organism evidence="4 5">
    <name type="scientific">Leuconostoc litchii</name>
    <dbReference type="NCBI Taxonomy" id="1981069"/>
    <lineage>
        <taxon>Bacteria</taxon>
        <taxon>Bacillati</taxon>
        <taxon>Bacillota</taxon>
        <taxon>Bacilli</taxon>
        <taxon>Lactobacillales</taxon>
        <taxon>Lactobacillaceae</taxon>
        <taxon>Leuconostoc</taxon>
    </lineage>
</organism>
<dbReference type="Gene3D" id="3.40.630.30">
    <property type="match status" value="1"/>
</dbReference>
<dbReference type="AlphaFoldDB" id="A0A6P2CM41"/>
<dbReference type="PANTHER" id="PTHR43072">
    <property type="entry name" value="N-ACETYLTRANSFERASE"/>
    <property type="match status" value="1"/>
</dbReference>
<keyword evidence="1 4" id="KW-0808">Transferase</keyword>
<name>A0A6P2CM41_9LACO</name>
<evidence type="ECO:0000313" key="4">
    <source>
        <dbReference type="EMBL" id="TYC47050.1"/>
    </source>
</evidence>
<evidence type="ECO:0000256" key="1">
    <source>
        <dbReference type="ARBA" id="ARBA00022679"/>
    </source>
</evidence>
<evidence type="ECO:0000256" key="2">
    <source>
        <dbReference type="ARBA" id="ARBA00023315"/>
    </source>
</evidence>
<sequence length="179" mass="20409">MNIRTATLQDAEQLLTIYAYYIQNSTATFECEIPSLDTFKKRIQLILKTHPYIVVEENGSIIGYAYAHPLNERTAFQWSAEISIYLSSEITGKGIGNALYSRLESILKQQNIVNIMASITEENTTSITFHERRGFSQVGLFKNVGFKFGRWLNNCWMQKTIGDDSKPNSFILFSNLSES</sequence>
<reference evidence="4 5" key="1">
    <citation type="submission" date="2019-01" db="EMBL/GenBank/DDBJ databases">
        <title>Leuconostoc litchii sp. nov., a novel lactic acid bacterium isolated from lychee.</title>
        <authorList>
            <person name="Wang L.-T."/>
        </authorList>
    </citation>
    <scope>NUCLEOTIDE SEQUENCE [LARGE SCALE GENOMIC DNA]</scope>
    <source>
        <strain evidence="4 5">MB7</strain>
    </source>
</reference>
<gene>
    <name evidence="4" type="ORF">ESZ47_02655</name>
</gene>
<comment type="caution">
    <text evidence="4">The sequence shown here is derived from an EMBL/GenBank/DDBJ whole genome shotgun (WGS) entry which is preliminary data.</text>
</comment>
<accession>A0A6P2CM41</accession>
<proteinExistence type="predicted"/>
<dbReference type="Pfam" id="PF13420">
    <property type="entry name" value="Acetyltransf_4"/>
    <property type="match status" value="1"/>
</dbReference>
<dbReference type="OrthoDB" id="9798006at2"/>
<dbReference type="PROSITE" id="PS51186">
    <property type="entry name" value="GNAT"/>
    <property type="match status" value="1"/>
</dbReference>
<dbReference type="PANTHER" id="PTHR43072:SF23">
    <property type="entry name" value="UPF0039 PROTEIN C11D3.02C"/>
    <property type="match status" value="1"/>
</dbReference>